<dbReference type="EMBL" id="SPNW01000072">
    <property type="protein sequence ID" value="TIA86899.1"/>
    <property type="molecule type" value="Genomic_DNA"/>
</dbReference>
<feature type="binding site" evidence="10">
    <location>
        <position position="215"/>
    </location>
    <ligand>
        <name>S-adenosyl-L-methionine</name>
        <dbReference type="ChEBI" id="CHEBI:59789"/>
    </ligand>
</feature>
<dbReference type="GO" id="GO:0005737">
    <property type="term" value="C:cytoplasm"/>
    <property type="evidence" value="ECO:0007669"/>
    <property type="project" value="TreeGrafter"/>
</dbReference>
<feature type="compositionally biased region" description="Basic and acidic residues" evidence="11">
    <location>
        <begin position="445"/>
        <end position="475"/>
    </location>
</feature>
<feature type="compositionally biased region" description="Basic and acidic residues" evidence="11">
    <location>
        <begin position="15"/>
        <end position="28"/>
    </location>
</feature>
<dbReference type="InterPro" id="IPR001678">
    <property type="entry name" value="MeTrfase_RsmB-F_NOP2_dom"/>
</dbReference>
<feature type="domain" description="SAM-dependent MTase RsmB/NOP-type" evidence="12">
    <location>
        <begin position="67"/>
        <end position="441"/>
    </location>
</feature>
<keyword evidence="7" id="KW-0819">tRNA processing</keyword>
<keyword evidence="3" id="KW-0820">tRNA-binding</keyword>
<accession>A0A4T0FFW3</accession>
<organism evidence="13 14">
    <name type="scientific">Wallemia hederae</name>
    <dbReference type="NCBI Taxonomy" id="1540922"/>
    <lineage>
        <taxon>Eukaryota</taxon>
        <taxon>Fungi</taxon>
        <taxon>Dikarya</taxon>
        <taxon>Basidiomycota</taxon>
        <taxon>Wallemiomycotina</taxon>
        <taxon>Wallemiomycetes</taxon>
        <taxon>Wallemiales</taxon>
        <taxon>Wallemiaceae</taxon>
        <taxon>Wallemia</taxon>
    </lineage>
</organism>
<dbReference type="GO" id="GO:0030488">
    <property type="term" value="P:tRNA methylation"/>
    <property type="evidence" value="ECO:0007669"/>
    <property type="project" value="TreeGrafter"/>
</dbReference>
<evidence type="ECO:0000256" key="7">
    <source>
        <dbReference type="ARBA" id="ARBA00022694"/>
    </source>
</evidence>
<dbReference type="Pfam" id="PF25378">
    <property type="entry name" value="PUA_NSUN2"/>
    <property type="match status" value="1"/>
</dbReference>
<keyword evidence="4 10" id="KW-0489">Methyltransferase</keyword>
<feature type="region of interest" description="Disordered" evidence="11">
    <location>
        <begin position="445"/>
        <end position="523"/>
    </location>
</feature>
<evidence type="ECO:0000313" key="14">
    <source>
        <dbReference type="Proteomes" id="UP000310189"/>
    </source>
</evidence>
<feature type="compositionally biased region" description="Basic residues" evidence="11">
    <location>
        <begin position="1"/>
        <end position="14"/>
    </location>
</feature>
<evidence type="ECO:0000256" key="6">
    <source>
        <dbReference type="ARBA" id="ARBA00022691"/>
    </source>
</evidence>
<dbReference type="InterPro" id="IPR057286">
    <property type="entry name" value="PUA_NSUN2"/>
</dbReference>
<dbReference type="GO" id="GO:0016428">
    <property type="term" value="F:tRNA (cytidine-5-)-methyltransferase activity"/>
    <property type="evidence" value="ECO:0007669"/>
    <property type="project" value="InterPro"/>
</dbReference>
<reference evidence="13 14" key="1">
    <citation type="submission" date="2019-03" db="EMBL/GenBank/DDBJ databases">
        <title>Sequencing 23 genomes of Wallemia ichthyophaga.</title>
        <authorList>
            <person name="Gostincar C."/>
        </authorList>
    </citation>
    <scope>NUCLEOTIDE SEQUENCE [LARGE SCALE GENOMIC DNA]</scope>
    <source>
        <strain evidence="13 14">EXF-5753</strain>
    </source>
</reference>
<keyword evidence="6 10" id="KW-0949">S-adenosyl-L-methionine</keyword>
<dbReference type="SUPFAM" id="SSF53335">
    <property type="entry name" value="S-adenosyl-L-methionine-dependent methyltransferases"/>
    <property type="match status" value="1"/>
</dbReference>
<protein>
    <recommendedName>
        <fullName evidence="12">SAM-dependent MTase RsmB/NOP-type domain-containing protein</fullName>
    </recommendedName>
</protein>
<dbReference type="PANTHER" id="PTHR22808">
    <property type="entry name" value="NCL1 YEAST -RELATED NOL1/NOP2/FMU SUN DOMAIN-CONTAINING"/>
    <property type="match status" value="1"/>
</dbReference>
<evidence type="ECO:0000256" key="1">
    <source>
        <dbReference type="ARBA" id="ARBA00004123"/>
    </source>
</evidence>
<comment type="caution">
    <text evidence="13">The sequence shown here is derived from an EMBL/GenBank/DDBJ whole genome shotgun (WGS) entry which is preliminary data.</text>
</comment>
<evidence type="ECO:0000256" key="3">
    <source>
        <dbReference type="ARBA" id="ARBA00022555"/>
    </source>
</evidence>
<dbReference type="InterPro" id="IPR049560">
    <property type="entry name" value="MeTrfase_RsmB-F_NOP2_cat"/>
</dbReference>
<dbReference type="PANTHER" id="PTHR22808:SF1">
    <property type="entry name" value="RNA CYTOSINE-C(5)-METHYLTRANSFERASE NSUN2-RELATED"/>
    <property type="match status" value="1"/>
</dbReference>
<evidence type="ECO:0000256" key="4">
    <source>
        <dbReference type="ARBA" id="ARBA00022603"/>
    </source>
</evidence>
<feature type="compositionally biased region" description="Basic and acidic residues" evidence="11">
    <location>
        <begin position="483"/>
        <end position="515"/>
    </location>
</feature>
<feature type="compositionally biased region" description="Basic and acidic residues" evidence="11">
    <location>
        <begin position="719"/>
        <end position="736"/>
    </location>
</feature>
<feature type="region of interest" description="Disordered" evidence="11">
    <location>
        <begin position="719"/>
        <end position="786"/>
    </location>
</feature>
<dbReference type="OrthoDB" id="6093671at2759"/>
<feature type="binding site" evidence="10">
    <location>
        <position position="242"/>
    </location>
    <ligand>
        <name>S-adenosyl-L-methionine</name>
        <dbReference type="ChEBI" id="CHEBI:59789"/>
    </ligand>
</feature>
<feature type="compositionally biased region" description="Basic and acidic residues" evidence="11">
    <location>
        <begin position="751"/>
        <end position="760"/>
    </location>
</feature>
<keyword evidence="5 10" id="KW-0808">Transferase</keyword>
<evidence type="ECO:0000256" key="8">
    <source>
        <dbReference type="ARBA" id="ARBA00022884"/>
    </source>
</evidence>
<dbReference type="PROSITE" id="PS51686">
    <property type="entry name" value="SAM_MT_RSMB_NOP"/>
    <property type="match status" value="1"/>
</dbReference>
<keyword evidence="9" id="KW-0539">Nucleus</keyword>
<dbReference type="Pfam" id="PF01189">
    <property type="entry name" value="Methyltr_RsmB-F"/>
    <property type="match status" value="1"/>
</dbReference>
<dbReference type="Pfam" id="PF25376">
    <property type="entry name" value="Pre-PUA_NSUN2"/>
    <property type="match status" value="1"/>
</dbReference>
<proteinExistence type="inferred from homology"/>
<sequence length="786" mass="88850">MGKRGGRGGFKRGGKRDNRGDYDRQPAWKEHTAENPYFTEYYKRRWRATAERLQAQNIMDESEWTDFMHYAKQLLPTSFRITGNKSTANDLNQHIKKTYIPFLSQAKLDGVQLPPPKQLDWYPDGLAWQLNLTKAQIRKSPEFKKFQNFLVYENEAGNISRQEAVSMIPPLLLKMEQHHSAIDMCAAPGSKTAQLLEALHADPSKEPTGLVVANDSDNKRAYLLVHQTSRLPSPNIMVTNTDASSFPNIITTDETTGQRSKFLFDRVLCDVPCTGDGTVRKNLEIWSHWNANNGNGLHSSLQLRILNRGIQILKPGGRLVYSTCSMNPVENEAVIAAALKDNPHMTLIDAAQELPQLKRKEGIKDWKVNTAREGVEFGDRELLLENAKDERERDRIKDKLPTTMWPPSRQEADDMALERCLRVYSHQQDTGSFFIAVLEKKDVADKKEDKEEKKDKVKEGVETASAEENKEDSTKRPLSPQSQKDEQRPQKKTKRDEPSAEKGKVQPDNTFKEDPFSYMDENSEDVKSMTEYYKLDASFPKRNILVRNPHQQAGRTIYLTSNLVRNILHSNDYTRLRLISSGVKLFVKQDNDRAFNEEDGAVNRCKWRVTNESVNFVKKYLPSKAILKGSPDDLKSFIENYHPVISTIGGENGQLKNTLQKIQSGSHIVEFSLDNGENGLSQPVYVPLWKSKTSVSMMVDKKERSALSLRLFGEDVSEAGRKQAEAQKQREDRMKAAVESGQHQAVSTEGAKVEEGKTEEGASAEAAKTEESAQPLETPAPAPAAE</sequence>
<evidence type="ECO:0000256" key="5">
    <source>
        <dbReference type="ARBA" id="ARBA00022679"/>
    </source>
</evidence>
<dbReference type="InterPro" id="IPR023267">
    <property type="entry name" value="RCMT"/>
</dbReference>
<dbReference type="Gene3D" id="3.40.50.150">
    <property type="entry name" value="Vaccinia Virus protein VP39"/>
    <property type="match status" value="1"/>
</dbReference>
<dbReference type="AlphaFoldDB" id="A0A4T0FFW3"/>
<comment type="similarity">
    <text evidence="2 10">Belongs to the class I-like SAM-binding methyltransferase superfamily. RsmB/NOP family.</text>
</comment>
<comment type="subcellular location">
    <subcellularLocation>
        <location evidence="1">Nucleus</location>
    </subcellularLocation>
</comment>
<keyword evidence="14" id="KW-1185">Reference proteome</keyword>
<evidence type="ECO:0000256" key="2">
    <source>
        <dbReference type="ARBA" id="ARBA00007494"/>
    </source>
</evidence>
<evidence type="ECO:0000256" key="10">
    <source>
        <dbReference type="PROSITE-ProRule" id="PRU01023"/>
    </source>
</evidence>
<feature type="region of interest" description="Disordered" evidence="11">
    <location>
        <begin position="1"/>
        <end position="28"/>
    </location>
</feature>
<dbReference type="InterPro" id="IPR057285">
    <property type="entry name" value="Pre-PUA_NSUN2"/>
</dbReference>
<evidence type="ECO:0000259" key="12">
    <source>
        <dbReference type="PROSITE" id="PS51686"/>
    </source>
</evidence>
<dbReference type="PRINTS" id="PR02011">
    <property type="entry name" value="RCMTNCL1"/>
</dbReference>
<name>A0A4T0FFW3_9BASI</name>
<evidence type="ECO:0000256" key="9">
    <source>
        <dbReference type="ARBA" id="ARBA00023242"/>
    </source>
</evidence>
<dbReference type="GO" id="GO:0000049">
    <property type="term" value="F:tRNA binding"/>
    <property type="evidence" value="ECO:0007669"/>
    <property type="project" value="UniProtKB-KW"/>
</dbReference>
<dbReference type="GO" id="GO:0005634">
    <property type="term" value="C:nucleus"/>
    <property type="evidence" value="ECO:0007669"/>
    <property type="project" value="UniProtKB-SubCell"/>
</dbReference>
<dbReference type="InterPro" id="IPR023270">
    <property type="entry name" value="RCMT_NCL1"/>
</dbReference>
<dbReference type="PRINTS" id="PR02008">
    <property type="entry name" value="RCMTFAMILY"/>
</dbReference>
<feature type="binding site" evidence="10">
    <location>
        <begin position="185"/>
        <end position="191"/>
    </location>
    <ligand>
        <name>S-adenosyl-L-methionine</name>
        <dbReference type="ChEBI" id="CHEBI:59789"/>
    </ligand>
</feature>
<evidence type="ECO:0000256" key="11">
    <source>
        <dbReference type="SAM" id="MobiDB-lite"/>
    </source>
</evidence>
<keyword evidence="8 10" id="KW-0694">RNA-binding</keyword>
<dbReference type="InterPro" id="IPR018314">
    <property type="entry name" value="RsmB/NOL1/NOP2-like_CS"/>
</dbReference>
<evidence type="ECO:0000313" key="13">
    <source>
        <dbReference type="EMBL" id="TIA86899.1"/>
    </source>
</evidence>
<gene>
    <name evidence="13" type="ORF">E3P99_03530</name>
</gene>
<feature type="active site" description="Nucleophile" evidence="10">
    <location>
        <position position="324"/>
    </location>
</feature>
<dbReference type="InterPro" id="IPR029063">
    <property type="entry name" value="SAM-dependent_MTases_sf"/>
</dbReference>
<dbReference type="Proteomes" id="UP000310189">
    <property type="component" value="Unassembled WGS sequence"/>
</dbReference>
<feature type="binding site" evidence="10">
    <location>
        <position position="270"/>
    </location>
    <ligand>
        <name>S-adenosyl-L-methionine</name>
        <dbReference type="ChEBI" id="CHEBI:59789"/>
    </ligand>
</feature>
<dbReference type="PROSITE" id="PS01153">
    <property type="entry name" value="NOL1_NOP2_SUN"/>
    <property type="match status" value="1"/>
</dbReference>